<evidence type="ECO:0000313" key="1">
    <source>
        <dbReference type="EMBL" id="KAA8651253.1"/>
    </source>
</evidence>
<dbReference type="AlphaFoldDB" id="A0A5M9N263"/>
<dbReference type="Proteomes" id="UP000324241">
    <property type="component" value="Unassembled WGS sequence"/>
</dbReference>
<reference evidence="1 2" key="1">
    <citation type="submission" date="2019-08" db="EMBL/GenBank/DDBJ databases">
        <title>The genome sequence of a newly discovered highly antifungal drug resistant Aspergillus species, Aspergillus tanneri NIH 1004.</title>
        <authorList>
            <person name="Mounaud S."/>
            <person name="Singh I."/>
            <person name="Joardar V."/>
            <person name="Pakala S."/>
            <person name="Pakala S."/>
            <person name="Venepally P."/>
            <person name="Chung J.K."/>
            <person name="Losada L."/>
            <person name="Nierman W.C."/>
        </authorList>
    </citation>
    <scope>NUCLEOTIDE SEQUENCE [LARGE SCALE GENOMIC DNA]</scope>
    <source>
        <strain evidence="1 2">NIH1004</strain>
    </source>
</reference>
<sequence>MSGVNQFHTRGASLAFDDAQFIIAAFDSTLLYLASIGAVEIIQQSEQNEDATISLSRGRFPKRCQQKWTDARWKEACASRDCHGVRSLSNYLTAQQELQT</sequence>
<dbReference type="RefSeq" id="XP_033430614.1">
    <property type="nucleotide sequence ID" value="XM_033564857.1"/>
</dbReference>
<name>A0A5M9N263_9EURO</name>
<dbReference type="EMBL" id="QUQM01000002">
    <property type="protein sequence ID" value="KAA8651253.1"/>
    <property type="molecule type" value="Genomic_DNA"/>
</dbReference>
<comment type="caution">
    <text evidence="1">The sequence shown here is derived from an EMBL/GenBank/DDBJ whole genome shotgun (WGS) entry which is preliminary data.</text>
</comment>
<evidence type="ECO:0000313" key="2">
    <source>
        <dbReference type="Proteomes" id="UP000324241"/>
    </source>
</evidence>
<accession>A0A5M9N263</accession>
<dbReference type="GeneID" id="54322835"/>
<gene>
    <name evidence="1" type="ORF">ATNIH1004_000133</name>
</gene>
<proteinExistence type="predicted"/>
<protein>
    <submittedName>
        <fullName evidence="1">Uncharacterized protein</fullName>
    </submittedName>
</protein>
<organism evidence="1 2">
    <name type="scientific">Aspergillus tanneri</name>
    <dbReference type="NCBI Taxonomy" id="1220188"/>
    <lineage>
        <taxon>Eukaryota</taxon>
        <taxon>Fungi</taxon>
        <taxon>Dikarya</taxon>
        <taxon>Ascomycota</taxon>
        <taxon>Pezizomycotina</taxon>
        <taxon>Eurotiomycetes</taxon>
        <taxon>Eurotiomycetidae</taxon>
        <taxon>Eurotiales</taxon>
        <taxon>Aspergillaceae</taxon>
        <taxon>Aspergillus</taxon>
        <taxon>Aspergillus subgen. Circumdati</taxon>
    </lineage>
</organism>